<evidence type="ECO:0000259" key="5">
    <source>
        <dbReference type="PROSITE" id="PS50931"/>
    </source>
</evidence>
<dbReference type="Gene3D" id="1.10.10.10">
    <property type="entry name" value="Winged helix-like DNA-binding domain superfamily/Winged helix DNA-binding domain"/>
    <property type="match status" value="1"/>
</dbReference>
<evidence type="ECO:0000256" key="2">
    <source>
        <dbReference type="ARBA" id="ARBA00023015"/>
    </source>
</evidence>
<dbReference type="Proteomes" id="UP000321638">
    <property type="component" value="Unassembled WGS sequence"/>
</dbReference>
<organism evidence="6 7">
    <name type="scientific">Vineibacter terrae</name>
    <dbReference type="NCBI Taxonomy" id="2586908"/>
    <lineage>
        <taxon>Bacteria</taxon>
        <taxon>Pseudomonadati</taxon>
        <taxon>Pseudomonadota</taxon>
        <taxon>Alphaproteobacteria</taxon>
        <taxon>Hyphomicrobiales</taxon>
        <taxon>Vineibacter</taxon>
    </lineage>
</organism>
<sequence length="327" mass="35737">MPDVGEVAVIELRHLRYFIAAADHGSFRKAGADIGVQESAISRRIRDLEDALGASLFQRHSGGVLLTHAGQRFLCRARAALQQIHHGAKDVAAIGRSEDGRVKVGIFSSLASGFLADLLRAYDRDHAGVMVDLVDGNPPEHVAAVRQLQLDVAFITGTSQWPGCETENLWFERVFVVLPIDHPLTAKSRLDWQDLAHETFIVSEAAPGQEIRDYLVQRLAALGHHPDIQLQFVGRDNMLSLVAVGRGLTLTSEATTVARFPGIVYRPVADEILPFSAVWSPRNDNPACRRLLSLARSMSRSAAATIIQATAVILLTSSPLQIPDPWL</sequence>
<dbReference type="Pfam" id="PF03466">
    <property type="entry name" value="LysR_substrate"/>
    <property type="match status" value="1"/>
</dbReference>
<dbReference type="PRINTS" id="PR00039">
    <property type="entry name" value="HTHLYSR"/>
</dbReference>
<dbReference type="SUPFAM" id="SSF53850">
    <property type="entry name" value="Periplasmic binding protein-like II"/>
    <property type="match status" value="1"/>
</dbReference>
<comment type="caution">
    <text evidence="6">The sequence shown here is derived from an EMBL/GenBank/DDBJ whole genome shotgun (WGS) entry which is preliminary data.</text>
</comment>
<comment type="similarity">
    <text evidence="1">Belongs to the LysR transcriptional regulatory family.</text>
</comment>
<dbReference type="GO" id="GO:0003677">
    <property type="term" value="F:DNA binding"/>
    <property type="evidence" value="ECO:0007669"/>
    <property type="project" value="UniProtKB-KW"/>
</dbReference>
<evidence type="ECO:0000256" key="4">
    <source>
        <dbReference type="ARBA" id="ARBA00023163"/>
    </source>
</evidence>
<name>A0A5C8PEZ2_9HYPH</name>
<dbReference type="GO" id="GO:0003700">
    <property type="term" value="F:DNA-binding transcription factor activity"/>
    <property type="evidence" value="ECO:0007669"/>
    <property type="project" value="InterPro"/>
</dbReference>
<dbReference type="InterPro" id="IPR036390">
    <property type="entry name" value="WH_DNA-bd_sf"/>
</dbReference>
<dbReference type="FunFam" id="1.10.10.10:FF:000001">
    <property type="entry name" value="LysR family transcriptional regulator"/>
    <property type="match status" value="1"/>
</dbReference>
<dbReference type="Gene3D" id="3.40.190.10">
    <property type="entry name" value="Periplasmic binding protein-like II"/>
    <property type="match status" value="2"/>
</dbReference>
<dbReference type="PANTHER" id="PTHR30346:SF0">
    <property type="entry name" value="HCA OPERON TRANSCRIPTIONAL ACTIVATOR HCAR"/>
    <property type="match status" value="1"/>
</dbReference>
<feature type="domain" description="HTH lysR-type" evidence="5">
    <location>
        <begin position="10"/>
        <end position="67"/>
    </location>
</feature>
<dbReference type="InterPro" id="IPR000847">
    <property type="entry name" value="LysR_HTH_N"/>
</dbReference>
<reference evidence="6 7" key="1">
    <citation type="submission" date="2019-06" db="EMBL/GenBank/DDBJ databases">
        <title>New taxonomy in bacterial strain CC-CFT640, isolated from vineyard.</title>
        <authorList>
            <person name="Lin S.-Y."/>
            <person name="Tsai C.-F."/>
            <person name="Young C.-C."/>
        </authorList>
    </citation>
    <scope>NUCLEOTIDE SEQUENCE [LARGE SCALE GENOMIC DNA]</scope>
    <source>
        <strain evidence="6 7">CC-CFT640</strain>
    </source>
</reference>
<dbReference type="EMBL" id="VDUZ01000033">
    <property type="protein sequence ID" value="TXL72375.1"/>
    <property type="molecule type" value="Genomic_DNA"/>
</dbReference>
<dbReference type="OrthoDB" id="7282659at2"/>
<dbReference type="AlphaFoldDB" id="A0A5C8PEZ2"/>
<protein>
    <submittedName>
        <fullName evidence="6">LysR family transcriptional regulator</fullName>
    </submittedName>
</protein>
<dbReference type="PANTHER" id="PTHR30346">
    <property type="entry name" value="TRANSCRIPTIONAL DUAL REGULATOR HCAR-RELATED"/>
    <property type="match status" value="1"/>
</dbReference>
<accession>A0A5C8PEZ2</accession>
<dbReference type="InterPro" id="IPR005119">
    <property type="entry name" value="LysR_subst-bd"/>
</dbReference>
<dbReference type="SUPFAM" id="SSF46785">
    <property type="entry name" value="Winged helix' DNA-binding domain"/>
    <property type="match status" value="1"/>
</dbReference>
<keyword evidence="2" id="KW-0805">Transcription regulation</keyword>
<keyword evidence="3" id="KW-0238">DNA-binding</keyword>
<dbReference type="CDD" id="cd08414">
    <property type="entry name" value="PBP2_LTTR_aromatics_like"/>
    <property type="match status" value="1"/>
</dbReference>
<evidence type="ECO:0000313" key="6">
    <source>
        <dbReference type="EMBL" id="TXL72375.1"/>
    </source>
</evidence>
<evidence type="ECO:0000313" key="7">
    <source>
        <dbReference type="Proteomes" id="UP000321638"/>
    </source>
</evidence>
<keyword evidence="7" id="KW-1185">Reference proteome</keyword>
<evidence type="ECO:0000256" key="3">
    <source>
        <dbReference type="ARBA" id="ARBA00023125"/>
    </source>
</evidence>
<evidence type="ECO:0000256" key="1">
    <source>
        <dbReference type="ARBA" id="ARBA00009437"/>
    </source>
</evidence>
<dbReference type="Pfam" id="PF00126">
    <property type="entry name" value="HTH_1"/>
    <property type="match status" value="1"/>
</dbReference>
<gene>
    <name evidence="6" type="ORF">FHP25_25360</name>
</gene>
<keyword evidence="4" id="KW-0804">Transcription</keyword>
<dbReference type="GO" id="GO:0032993">
    <property type="term" value="C:protein-DNA complex"/>
    <property type="evidence" value="ECO:0007669"/>
    <property type="project" value="TreeGrafter"/>
</dbReference>
<dbReference type="InterPro" id="IPR036388">
    <property type="entry name" value="WH-like_DNA-bd_sf"/>
</dbReference>
<dbReference type="PROSITE" id="PS50931">
    <property type="entry name" value="HTH_LYSR"/>
    <property type="match status" value="1"/>
</dbReference>
<proteinExistence type="inferred from homology"/>